<gene>
    <name evidence="1" type="ORF">EVAR_43921_1</name>
</gene>
<accession>A0A4C1WPD9</accession>
<evidence type="ECO:0000313" key="2">
    <source>
        <dbReference type="Proteomes" id="UP000299102"/>
    </source>
</evidence>
<protein>
    <submittedName>
        <fullName evidence="1">Uncharacterized protein</fullName>
    </submittedName>
</protein>
<organism evidence="1 2">
    <name type="scientific">Eumeta variegata</name>
    <name type="common">Bagworm moth</name>
    <name type="synonym">Eumeta japonica</name>
    <dbReference type="NCBI Taxonomy" id="151549"/>
    <lineage>
        <taxon>Eukaryota</taxon>
        <taxon>Metazoa</taxon>
        <taxon>Ecdysozoa</taxon>
        <taxon>Arthropoda</taxon>
        <taxon>Hexapoda</taxon>
        <taxon>Insecta</taxon>
        <taxon>Pterygota</taxon>
        <taxon>Neoptera</taxon>
        <taxon>Endopterygota</taxon>
        <taxon>Lepidoptera</taxon>
        <taxon>Glossata</taxon>
        <taxon>Ditrysia</taxon>
        <taxon>Tineoidea</taxon>
        <taxon>Psychidae</taxon>
        <taxon>Oiketicinae</taxon>
        <taxon>Eumeta</taxon>
    </lineage>
</organism>
<evidence type="ECO:0000313" key="1">
    <source>
        <dbReference type="EMBL" id="GBP52720.1"/>
    </source>
</evidence>
<proteinExistence type="predicted"/>
<reference evidence="1 2" key="1">
    <citation type="journal article" date="2019" name="Commun. Biol.">
        <title>The bagworm genome reveals a unique fibroin gene that provides high tensile strength.</title>
        <authorList>
            <person name="Kono N."/>
            <person name="Nakamura H."/>
            <person name="Ohtoshi R."/>
            <person name="Tomita M."/>
            <person name="Numata K."/>
            <person name="Arakawa K."/>
        </authorList>
    </citation>
    <scope>NUCLEOTIDE SEQUENCE [LARGE SCALE GENOMIC DNA]</scope>
</reference>
<dbReference type="AlphaFoldDB" id="A0A4C1WPD9"/>
<comment type="caution">
    <text evidence="1">The sequence shown here is derived from an EMBL/GenBank/DDBJ whole genome shotgun (WGS) entry which is preliminary data.</text>
</comment>
<name>A0A4C1WPD9_EUMVA</name>
<dbReference type="EMBL" id="BGZK01000608">
    <property type="protein sequence ID" value="GBP52720.1"/>
    <property type="molecule type" value="Genomic_DNA"/>
</dbReference>
<keyword evidence="2" id="KW-1185">Reference proteome</keyword>
<dbReference type="Proteomes" id="UP000299102">
    <property type="component" value="Unassembled WGS sequence"/>
</dbReference>
<sequence>MDFHVELTSFYTFIEIFMKRLSQCNRSRSNRAFEPLKSKWSPEPIGTRSLKGVTKALLASSVGMGYLMKKKVGVMVGYEAANRGRWGHDSSWARPAALISVFELSRLDLDYVTPTARRLYPLLALPTIILNAVALVSDSSIALILSSVAAVEGDPLPRPSVRLV</sequence>